<dbReference type="AlphaFoldDB" id="A0A8X6UCP6"/>
<proteinExistence type="predicted"/>
<gene>
    <name evidence="1" type="ORF">NPIL_214221</name>
</gene>
<organism evidence="1 2">
    <name type="scientific">Nephila pilipes</name>
    <name type="common">Giant wood spider</name>
    <name type="synonym">Nephila maculata</name>
    <dbReference type="NCBI Taxonomy" id="299642"/>
    <lineage>
        <taxon>Eukaryota</taxon>
        <taxon>Metazoa</taxon>
        <taxon>Ecdysozoa</taxon>
        <taxon>Arthropoda</taxon>
        <taxon>Chelicerata</taxon>
        <taxon>Arachnida</taxon>
        <taxon>Araneae</taxon>
        <taxon>Araneomorphae</taxon>
        <taxon>Entelegynae</taxon>
        <taxon>Araneoidea</taxon>
        <taxon>Nephilidae</taxon>
        <taxon>Nephila</taxon>
    </lineage>
</organism>
<dbReference type="GO" id="GO:0003676">
    <property type="term" value="F:nucleic acid binding"/>
    <property type="evidence" value="ECO:0007669"/>
    <property type="project" value="InterPro"/>
</dbReference>
<dbReference type="InterPro" id="IPR036397">
    <property type="entry name" value="RNaseH_sf"/>
</dbReference>
<evidence type="ECO:0000313" key="1">
    <source>
        <dbReference type="EMBL" id="GFU17686.1"/>
    </source>
</evidence>
<name>A0A8X6UCP6_NEPPI</name>
<keyword evidence="2" id="KW-1185">Reference proteome</keyword>
<accession>A0A8X6UCP6</accession>
<dbReference type="EMBL" id="BMAW01079998">
    <property type="protein sequence ID" value="GFU17686.1"/>
    <property type="molecule type" value="Genomic_DNA"/>
</dbReference>
<evidence type="ECO:0000313" key="2">
    <source>
        <dbReference type="Proteomes" id="UP000887013"/>
    </source>
</evidence>
<comment type="caution">
    <text evidence="1">The sequence shown here is derived from an EMBL/GenBank/DDBJ whole genome shotgun (WGS) entry which is preliminary data.</text>
</comment>
<dbReference type="Proteomes" id="UP000887013">
    <property type="component" value="Unassembled WGS sequence"/>
</dbReference>
<reference evidence="1" key="1">
    <citation type="submission" date="2020-08" db="EMBL/GenBank/DDBJ databases">
        <title>Multicomponent nature underlies the extraordinary mechanical properties of spider dragline silk.</title>
        <authorList>
            <person name="Kono N."/>
            <person name="Nakamura H."/>
            <person name="Mori M."/>
            <person name="Yoshida Y."/>
            <person name="Ohtoshi R."/>
            <person name="Malay A.D."/>
            <person name="Moran D.A.P."/>
            <person name="Tomita M."/>
            <person name="Numata K."/>
            <person name="Arakawa K."/>
        </authorList>
    </citation>
    <scope>NUCLEOTIDE SEQUENCE</scope>
</reference>
<protein>
    <recommendedName>
        <fullName evidence="3">Tc1-like transposase DDE domain-containing protein</fullName>
    </recommendedName>
</protein>
<sequence>MTILDTGHVTFSLMDLGYRGMLHSFVLLQLQQRQCPASTAIMQDGLSPHTGLYVQRFLRQHFIDHKMNTRSFPTPWPACSSNLLRAIFYFGTIQGA</sequence>
<dbReference type="Gene3D" id="3.30.420.10">
    <property type="entry name" value="Ribonuclease H-like superfamily/Ribonuclease H"/>
    <property type="match status" value="1"/>
</dbReference>
<dbReference type="OrthoDB" id="8195099at2759"/>
<evidence type="ECO:0008006" key="3">
    <source>
        <dbReference type="Google" id="ProtNLM"/>
    </source>
</evidence>